<dbReference type="RefSeq" id="XP_018062996.1">
    <property type="nucleotide sequence ID" value="XM_018206722.1"/>
</dbReference>
<evidence type="ECO:0000256" key="3">
    <source>
        <dbReference type="PROSITE-ProRule" id="PRU00023"/>
    </source>
</evidence>
<reference evidence="5 6" key="1">
    <citation type="submission" date="2015-10" db="EMBL/GenBank/DDBJ databases">
        <title>Full genome of DAOMC 229536 Phialocephala scopiformis, a fungal endophyte of spruce producing the potent anti-insectan compound rugulosin.</title>
        <authorList>
            <consortium name="DOE Joint Genome Institute"/>
            <person name="Walker A.K."/>
            <person name="Frasz S.L."/>
            <person name="Seifert K.A."/>
            <person name="Miller J.D."/>
            <person name="Mondo S.J."/>
            <person name="Labutti K."/>
            <person name="Lipzen A."/>
            <person name="Dockter R."/>
            <person name="Kennedy M."/>
            <person name="Grigoriev I.V."/>
            <person name="Spatafora J.W."/>
        </authorList>
    </citation>
    <scope>NUCLEOTIDE SEQUENCE [LARGE SCALE GENOMIC DNA]</scope>
    <source>
        <strain evidence="5 6">CBS 120377</strain>
    </source>
</reference>
<organism evidence="5 6">
    <name type="scientific">Mollisia scopiformis</name>
    <name type="common">Conifer needle endophyte fungus</name>
    <name type="synonym">Phialocephala scopiformis</name>
    <dbReference type="NCBI Taxonomy" id="149040"/>
    <lineage>
        <taxon>Eukaryota</taxon>
        <taxon>Fungi</taxon>
        <taxon>Dikarya</taxon>
        <taxon>Ascomycota</taxon>
        <taxon>Pezizomycotina</taxon>
        <taxon>Leotiomycetes</taxon>
        <taxon>Helotiales</taxon>
        <taxon>Mollisiaceae</taxon>
        <taxon>Mollisia</taxon>
    </lineage>
</organism>
<dbReference type="InterPro" id="IPR002110">
    <property type="entry name" value="Ankyrin_rpt"/>
</dbReference>
<dbReference type="EMBL" id="KQ947434">
    <property type="protein sequence ID" value="KUJ08641.1"/>
    <property type="molecule type" value="Genomic_DNA"/>
</dbReference>
<keyword evidence="1" id="KW-0677">Repeat</keyword>
<dbReference type="InterPro" id="IPR036770">
    <property type="entry name" value="Ankyrin_rpt-contain_sf"/>
</dbReference>
<keyword evidence="6" id="KW-1185">Reference proteome</keyword>
<dbReference type="Pfam" id="PF12796">
    <property type="entry name" value="Ank_2"/>
    <property type="match status" value="1"/>
</dbReference>
<dbReference type="GeneID" id="28816448"/>
<dbReference type="PANTHER" id="PTHR24198">
    <property type="entry name" value="ANKYRIN REPEAT AND PROTEIN KINASE DOMAIN-CONTAINING PROTEIN"/>
    <property type="match status" value="1"/>
</dbReference>
<evidence type="ECO:0000256" key="1">
    <source>
        <dbReference type="ARBA" id="ARBA00022737"/>
    </source>
</evidence>
<dbReference type="AlphaFoldDB" id="A0A132B8E3"/>
<evidence type="ECO:0000256" key="2">
    <source>
        <dbReference type="ARBA" id="ARBA00023043"/>
    </source>
</evidence>
<accession>A0A132B8E3</accession>
<evidence type="ECO:0000313" key="6">
    <source>
        <dbReference type="Proteomes" id="UP000070700"/>
    </source>
</evidence>
<evidence type="ECO:0000256" key="4">
    <source>
        <dbReference type="SAM" id="MobiDB-lite"/>
    </source>
</evidence>
<evidence type="ECO:0000313" key="5">
    <source>
        <dbReference type="EMBL" id="KUJ08641.1"/>
    </source>
</evidence>
<dbReference type="InParanoid" id="A0A132B8E3"/>
<gene>
    <name evidence="5" type="ORF">LY89DRAFT_321863</name>
</gene>
<sequence length="492" mass="54689">MLCVQGTAWKGQYSSFVNYLFDEFPKAHSIDYRKAHSIDYRHLLTTVSSLDWSKCFLDAAYNSTRNVLEIFLAHKADPNAVEKDSKAKYGTPLIAAVSGARPENVKFLLDNNADVNANAKVGDYGTALIAICSKEIIHQGILELILGQSTINVNVVSSTGSYATALIAACAKGHLHIAKMLRVKECKLDMMTDYGTHPNALSAAVEAESIRSVVFLLDFGATAQHCNRKIWSPSYIPPWKENGANRNRSCIQVTKRELISSIVWGAGDEISQLRELKVRGFGSDSRDEIAKNMAKAFGFSTRIPAITNGFSWIIQESTANILEWSEAVLLWRRLIRLLDIIEDENLTVEDSELIPSEQKNDISRGEWYKALDFRPLQRVFSIESEGLFIEQGVFDEGDDQEFVTDDEEIAVDEREECLNSPGEEQWCHEGEVAANDERGEIPNNQEEQPGDGRAAALEKGQVAGGNNKEQADLGEQETKMGRFAKSFCCVCS</sequence>
<dbReference type="KEGG" id="psco:LY89DRAFT_321863"/>
<protein>
    <submittedName>
        <fullName evidence="5">Ankyrin</fullName>
    </submittedName>
</protein>
<dbReference type="SUPFAM" id="SSF48403">
    <property type="entry name" value="Ankyrin repeat"/>
    <property type="match status" value="1"/>
</dbReference>
<dbReference type="PANTHER" id="PTHR24198:SF165">
    <property type="entry name" value="ANKYRIN REPEAT-CONTAINING PROTEIN-RELATED"/>
    <property type="match status" value="1"/>
</dbReference>
<keyword evidence="2 3" id="KW-0040">ANK repeat</keyword>
<dbReference type="PROSITE" id="PS50088">
    <property type="entry name" value="ANK_REPEAT"/>
    <property type="match status" value="1"/>
</dbReference>
<dbReference type="Gene3D" id="1.25.40.20">
    <property type="entry name" value="Ankyrin repeat-containing domain"/>
    <property type="match status" value="1"/>
</dbReference>
<dbReference type="Proteomes" id="UP000070700">
    <property type="component" value="Unassembled WGS sequence"/>
</dbReference>
<name>A0A132B8E3_MOLSC</name>
<dbReference type="SMART" id="SM00248">
    <property type="entry name" value="ANK"/>
    <property type="match status" value="4"/>
</dbReference>
<proteinExistence type="predicted"/>
<feature type="repeat" description="ANK" evidence="3">
    <location>
        <begin position="88"/>
        <end position="120"/>
    </location>
</feature>
<feature type="region of interest" description="Disordered" evidence="4">
    <location>
        <begin position="434"/>
        <end position="477"/>
    </location>
</feature>